<feature type="non-terminal residue" evidence="1">
    <location>
        <position position="48"/>
    </location>
</feature>
<dbReference type="Proteomes" id="UP000708208">
    <property type="component" value="Unassembled WGS sequence"/>
</dbReference>
<protein>
    <submittedName>
        <fullName evidence="1">Uncharacterized protein</fullName>
    </submittedName>
</protein>
<keyword evidence="2" id="KW-1185">Reference proteome</keyword>
<sequence>LKPYTKQGYMYGGYVLSRKALELLTTQGLKNGSLCRMDSEGSHEIEMG</sequence>
<evidence type="ECO:0000313" key="2">
    <source>
        <dbReference type="Proteomes" id="UP000708208"/>
    </source>
</evidence>
<comment type="caution">
    <text evidence="1">The sequence shown here is derived from an EMBL/GenBank/DDBJ whole genome shotgun (WGS) entry which is preliminary data.</text>
</comment>
<dbReference type="OrthoDB" id="414175at2759"/>
<name>A0A8J2NPM7_9HEXA</name>
<dbReference type="AlphaFoldDB" id="A0A8J2NPM7"/>
<proteinExistence type="predicted"/>
<organism evidence="1 2">
    <name type="scientific">Allacma fusca</name>
    <dbReference type="NCBI Taxonomy" id="39272"/>
    <lineage>
        <taxon>Eukaryota</taxon>
        <taxon>Metazoa</taxon>
        <taxon>Ecdysozoa</taxon>
        <taxon>Arthropoda</taxon>
        <taxon>Hexapoda</taxon>
        <taxon>Collembola</taxon>
        <taxon>Symphypleona</taxon>
        <taxon>Sminthuridae</taxon>
        <taxon>Allacma</taxon>
    </lineage>
</organism>
<reference evidence="1" key="1">
    <citation type="submission" date="2021-06" db="EMBL/GenBank/DDBJ databases">
        <authorList>
            <person name="Hodson N. C."/>
            <person name="Mongue J. A."/>
            <person name="Jaron S. K."/>
        </authorList>
    </citation>
    <scope>NUCLEOTIDE SEQUENCE</scope>
</reference>
<feature type="non-terminal residue" evidence="1">
    <location>
        <position position="1"/>
    </location>
</feature>
<evidence type="ECO:0000313" key="1">
    <source>
        <dbReference type="EMBL" id="CAG7717363.1"/>
    </source>
</evidence>
<accession>A0A8J2NPM7</accession>
<dbReference type="EMBL" id="CAJVCH010045183">
    <property type="protein sequence ID" value="CAG7717363.1"/>
    <property type="molecule type" value="Genomic_DNA"/>
</dbReference>
<gene>
    <name evidence="1" type="ORF">AFUS01_LOCUS6823</name>
</gene>